<dbReference type="AlphaFoldDB" id="A0A1S8N5A7"/>
<proteinExistence type="predicted"/>
<accession>A0A1S8N5A7</accession>
<evidence type="ECO:0000256" key="1">
    <source>
        <dbReference type="SAM" id="MobiDB-lite"/>
    </source>
</evidence>
<name>A0A1S8N5A7_CLOSA</name>
<evidence type="ECO:0000313" key="3">
    <source>
        <dbReference type="Proteomes" id="UP000191154"/>
    </source>
</evidence>
<dbReference type="EMBL" id="LZYZ01000004">
    <property type="protein sequence ID" value="OOM11706.1"/>
    <property type="molecule type" value="Genomic_DNA"/>
</dbReference>
<protein>
    <submittedName>
        <fullName evidence="2">Uncharacterized protein</fullName>
    </submittedName>
</protein>
<evidence type="ECO:0000313" key="2">
    <source>
        <dbReference type="EMBL" id="OOM11706.1"/>
    </source>
</evidence>
<organism evidence="2 3">
    <name type="scientific">Clostridium saccharobutylicum</name>
    <dbReference type="NCBI Taxonomy" id="169679"/>
    <lineage>
        <taxon>Bacteria</taxon>
        <taxon>Bacillati</taxon>
        <taxon>Bacillota</taxon>
        <taxon>Clostridia</taxon>
        <taxon>Eubacteriales</taxon>
        <taxon>Clostridiaceae</taxon>
        <taxon>Clostridium</taxon>
    </lineage>
</organism>
<gene>
    <name evidence="2" type="ORF">CLOSAC_21330</name>
</gene>
<comment type="caution">
    <text evidence="2">The sequence shown here is derived from an EMBL/GenBank/DDBJ whole genome shotgun (WGS) entry which is preliminary data.</text>
</comment>
<sequence>MTDGQWYDVSLADMSHKNSLFEKQLKGVTNIFESGHLDAVEYWNTKGKYTGAKSEKVREYMTDHKNYYLEHKKYNRSDGASLKNKDGTRMTYDPPEVGGGSCSSKARACK</sequence>
<feature type="region of interest" description="Disordered" evidence="1">
    <location>
        <begin position="78"/>
        <end position="110"/>
    </location>
</feature>
<reference evidence="2 3" key="1">
    <citation type="submission" date="2016-05" db="EMBL/GenBank/DDBJ databases">
        <title>Microbial solvent formation.</title>
        <authorList>
            <person name="Poehlein A."/>
            <person name="Montoya Solano J.D."/>
            <person name="Flitsch S."/>
            <person name="Krabben P."/>
            <person name="Duerre P."/>
            <person name="Daniel R."/>
        </authorList>
    </citation>
    <scope>NUCLEOTIDE SEQUENCE [LARGE SCALE GENOMIC DNA]</scope>
    <source>
        <strain evidence="2 3">L1-8</strain>
    </source>
</reference>
<dbReference type="Proteomes" id="UP000191154">
    <property type="component" value="Unassembled WGS sequence"/>
</dbReference>
<dbReference type="RefSeq" id="WP_207651922.1">
    <property type="nucleotide sequence ID" value="NZ_LZYZ01000004.1"/>
</dbReference>